<accession>A0ABR0EAS3</accession>
<dbReference type="PANTHER" id="PTHR47540:SF6">
    <property type="entry name" value="ZN(II)2CYS6 TRANSCRIPTION FACTOR (EUROFUNG)"/>
    <property type="match status" value="1"/>
</dbReference>
<evidence type="ECO:0000256" key="4">
    <source>
        <dbReference type="ARBA" id="ARBA00023125"/>
    </source>
</evidence>
<keyword evidence="5" id="KW-0804">Transcription</keyword>
<evidence type="ECO:0000313" key="9">
    <source>
        <dbReference type="EMBL" id="KAK4498341.1"/>
    </source>
</evidence>
<name>A0ABR0EAS3_ZASCE</name>
<comment type="subcellular location">
    <subcellularLocation>
        <location evidence="1">Nucleus</location>
    </subcellularLocation>
</comment>
<dbReference type="Pfam" id="PF04082">
    <property type="entry name" value="Fungal_trans"/>
    <property type="match status" value="1"/>
</dbReference>
<evidence type="ECO:0000256" key="1">
    <source>
        <dbReference type="ARBA" id="ARBA00004123"/>
    </source>
</evidence>
<evidence type="ECO:0000256" key="6">
    <source>
        <dbReference type="ARBA" id="ARBA00023242"/>
    </source>
</evidence>
<feature type="compositionally biased region" description="Basic and acidic residues" evidence="7">
    <location>
        <begin position="80"/>
        <end position="89"/>
    </location>
</feature>
<evidence type="ECO:0000259" key="8">
    <source>
        <dbReference type="PROSITE" id="PS50048"/>
    </source>
</evidence>
<dbReference type="SMART" id="SM00906">
    <property type="entry name" value="Fungal_trans"/>
    <property type="match status" value="1"/>
</dbReference>
<dbReference type="InterPro" id="IPR051711">
    <property type="entry name" value="Stress_Response_Reg"/>
</dbReference>
<dbReference type="CDD" id="cd12148">
    <property type="entry name" value="fungal_TF_MHR"/>
    <property type="match status" value="1"/>
</dbReference>
<comment type="caution">
    <text evidence="9">The sequence shown here is derived from an EMBL/GenBank/DDBJ whole genome shotgun (WGS) entry which is preliminary data.</text>
</comment>
<keyword evidence="4" id="KW-0238">DNA-binding</keyword>
<keyword evidence="6" id="KW-0539">Nucleus</keyword>
<dbReference type="InterPro" id="IPR036864">
    <property type="entry name" value="Zn2-C6_fun-type_DNA-bd_sf"/>
</dbReference>
<evidence type="ECO:0000256" key="7">
    <source>
        <dbReference type="SAM" id="MobiDB-lite"/>
    </source>
</evidence>
<gene>
    <name evidence="9" type="ORF">PRZ48_010999</name>
</gene>
<proteinExistence type="predicted"/>
<dbReference type="EMBL" id="JAXOVC010000008">
    <property type="protein sequence ID" value="KAK4498341.1"/>
    <property type="molecule type" value="Genomic_DNA"/>
</dbReference>
<evidence type="ECO:0000256" key="3">
    <source>
        <dbReference type="ARBA" id="ARBA00023015"/>
    </source>
</evidence>
<dbReference type="InterPro" id="IPR001138">
    <property type="entry name" value="Zn2Cys6_DnaBD"/>
</dbReference>
<dbReference type="PROSITE" id="PS00463">
    <property type="entry name" value="ZN2_CY6_FUNGAL_1"/>
    <property type="match status" value="1"/>
</dbReference>
<feature type="domain" description="Zn(2)-C6 fungal-type" evidence="8">
    <location>
        <begin position="16"/>
        <end position="45"/>
    </location>
</feature>
<feature type="compositionally biased region" description="Acidic residues" evidence="7">
    <location>
        <begin position="119"/>
        <end position="130"/>
    </location>
</feature>
<sequence>MDETRGGRVRKRAPNACNRCRRQKIKCSGNVPCEQCSRRSISCVFDDKQHKILVSQNYLAELERQVSQLPENRFNGHGIGPDRLDEELHASSQQQQDFMTEAGPEAPQNPTPPPGSNDIDIEHDEPDSESEDSHQHSGLRATPEADLTNPLNPSTSESWTVDHASKRFFLGVSSNWSFGRRILRMVYEKINGTELPPDSLLFEGSAYDLEWDGQINSGSVDTSALPTSDFALFLINAVKFHCGRLFHMFDESTFMHYFGKFYEDIGNEKNYPRLWYIHFLLILAFGKAFIVRTNKAKRPPGAELFVQAMQLMPNVTFFWSDPIQSIEVLTCTALYLQCLDLRSAAYNVIGQASRLAVEQGMHTDMQSLHLEDHVVERCREVWWTVYILDRHMTSLQGVPITLSDDDITAMLPKFAGSTRKSLALSLHVKLSRAEAVILQTVYGKSGGRSERFMLSMKDALRTIAEANDERNQYFPLDLKASASGICRLSAYLHIFHHQCLILATRPLLYSFLQKRLDSTRPLRVSTSHGARSLLRVCIGSAQQTLNILEALQAQCLLESFMPFDCDATFSSALVLLVATTVDPSLVRDKNPRLETAYNMLGEMVCRGNLIAGYNKRELELVDSNLKRLQELNAAAQQPSQNETPTSVTALPLIPQGSQPDDQLQDNLYSIDTILSEWNSEDGLSGEHLLAMADSLDFGQLNWMDMGDYDQTTSAF</sequence>
<evidence type="ECO:0000256" key="5">
    <source>
        <dbReference type="ARBA" id="ARBA00023163"/>
    </source>
</evidence>
<protein>
    <recommendedName>
        <fullName evidence="8">Zn(2)-C6 fungal-type domain-containing protein</fullName>
    </recommendedName>
</protein>
<dbReference type="InterPro" id="IPR007219">
    <property type="entry name" value="XnlR_reg_dom"/>
</dbReference>
<keyword evidence="10" id="KW-1185">Reference proteome</keyword>
<evidence type="ECO:0000313" key="10">
    <source>
        <dbReference type="Proteomes" id="UP001305779"/>
    </source>
</evidence>
<evidence type="ECO:0000256" key="2">
    <source>
        <dbReference type="ARBA" id="ARBA00022723"/>
    </source>
</evidence>
<dbReference type="Proteomes" id="UP001305779">
    <property type="component" value="Unassembled WGS sequence"/>
</dbReference>
<keyword evidence="3" id="KW-0805">Transcription regulation</keyword>
<dbReference type="CDD" id="cd00067">
    <property type="entry name" value="GAL4"/>
    <property type="match status" value="1"/>
</dbReference>
<dbReference type="Pfam" id="PF00172">
    <property type="entry name" value="Zn_clus"/>
    <property type="match status" value="1"/>
</dbReference>
<dbReference type="SMART" id="SM00066">
    <property type="entry name" value="GAL4"/>
    <property type="match status" value="1"/>
</dbReference>
<dbReference type="PROSITE" id="PS50048">
    <property type="entry name" value="ZN2_CY6_FUNGAL_2"/>
    <property type="match status" value="1"/>
</dbReference>
<feature type="compositionally biased region" description="Polar residues" evidence="7">
    <location>
        <begin position="149"/>
        <end position="158"/>
    </location>
</feature>
<dbReference type="Gene3D" id="4.10.240.10">
    <property type="entry name" value="Zn(2)-C6 fungal-type DNA-binding domain"/>
    <property type="match status" value="1"/>
</dbReference>
<organism evidence="9 10">
    <name type="scientific">Zasmidium cellare</name>
    <name type="common">Wine cellar mold</name>
    <name type="synonym">Racodium cellare</name>
    <dbReference type="NCBI Taxonomy" id="395010"/>
    <lineage>
        <taxon>Eukaryota</taxon>
        <taxon>Fungi</taxon>
        <taxon>Dikarya</taxon>
        <taxon>Ascomycota</taxon>
        <taxon>Pezizomycotina</taxon>
        <taxon>Dothideomycetes</taxon>
        <taxon>Dothideomycetidae</taxon>
        <taxon>Mycosphaerellales</taxon>
        <taxon>Mycosphaerellaceae</taxon>
        <taxon>Zasmidium</taxon>
    </lineage>
</organism>
<dbReference type="SUPFAM" id="SSF57701">
    <property type="entry name" value="Zn2/Cys6 DNA-binding domain"/>
    <property type="match status" value="1"/>
</dbReference>
<feature type="region of interest" description="Disordered" evidence="7">
    <location>
        <begin position="71"/>
        <end position="158"/>
    </location>
</feature>
<dbReference type="PANTHER" id="PTHR47540">
    <property type="entry name" value="THIAMINE REPRESSIBLE GENES REGULATORY PROTEIN THI5"/>
    <property type="match status" value="1"/>
</dbReference>
<keyword evidence="2" id="KW-0479">Metal-binding</keyword>
<reference evidence="9 10" key="1">
    <citation type="journal article" date="2023" name="G3 (Bethesda)">
        <title>A chromosome-level genome assembly of Zasmidium syzygii isolated from banana leaves.</title>
        <authorList>
            <person name="van Westerhoven A.C."/>
            <person name="Mehrabi R."/>
            <person name="Talebi R."/>
            <person name="Steentjes M.B.F."/>
            <person name="Corcolon B."/>
            <person name="Chong P.A."/>
            <person name="Kema G.H.J."/>
            <person name="Seidl M.F."/>
        </authorList>
    </citation>
    <scope>NUCLEOTIDE SEQUENCE [LARGE SCALE GENOMIC DNA]</scope>
    <source>
        <strain evidence="9 10">P124</strain>
    </source>
</reference>